<dbReference type="GO" id="GO:0004553">
    <property type="term" value="F:hydrolase activity, hydrolyzing O-glycosyl compounds"/>
    <property type="evidence" value="ECO:0007669"/>
    <property type="project" value="InterPro"/>
</dbReference>
<dbReference type="InterPro" id="IPR006710">
    <property type="entry name" value="Glyco_hydro_43"/>
</dbReference>
<dbReference type="Pfam" id="PF17851">
    <property type="entry name" value="GH43_C2"/>
    <property type="match status" value="1"/>
</dbReference>
<evidence type="ECO:0000256" key="4">
    <source>
        <dbReference type="PIRSR" id="PIRSR606710-1"/>
    </source>
</evidence>
<keyword evidence="3 6" id="KW-0326">Glycosidase</keyword>
<dbReference type="PROSITE" id="PS51257">
    <property type="entry name" value="PROKAR_LIPOPROTEIN"/>
    <property type="match status" value="1"/>
</dbReference>
<dbReference type="AlphaFoldDB" id="A0A514CN34"/>
<evidence type="ECO:0000256" key="5">
    <source>
        <dbReference type="PIRSR" id="PIRSR606710-2"/>
    </source>
</evidence>
<dbReference type="Pfam" id="PF04616">
    <property type="entry name" value="Glyco_hydro_43"/>
    <property type="match status" value="1"/>
</dbReference>
<dbReference type="Gene3D" id="2.115.10.20">
    <property type="entry name" value="Glycosyl hydrolase domain, family 43"/>
    <property type="match status" value="1"/>
</dbReference>
<sequence length="519" mass="57047">MHKPILFLLFSLLCACGGTATKQAVEQPLSIQNPVIRGEFPDPSVIEVDGTYYACGTSNDWAPIYPVYSSTDLANWEFESYVFMEAPDWTMGSFWAPELFYNDGTFYCYYTARRKDGISCIGVASTTDISKGFTDHGELIEWGSESIDAYVYDQQGQLYITWKAYGLNPDKPIQLLGSKLSSDGLALEGEAFPVVTAEAATWERGGIEGQSIVQHGDYLYLLYSGAACCGGGCDYKVGVARAKQMEGPWEKYTGNPILTDFGDWKCPGHGTPVSTGEGSWYYLYHAYAKEGFPYMGRSALLSPFYWDEKTGWPYFKTVDLMADSDGGVAPISIEDGFSGDQLKGWWRWDLASNDPVALVENGQLQLSGGHKQDTWATALCVVPEKPAYQVVAEMPTDTDHLQGLMLYGTHANMLGAAVKDGRLQVLELRNGAFSPLGASVAVDTDKVALKAQVENGHEVRFSYQTEGGEWQQLPVDGAENGLLKGEFLAFWQWGVKPGLFVEGEGTGSFIRFELAYNGN</sequence>
<dbReference type="InterPro" id="IPR013320">
    <property type="entry name" value="ConA-like_dom_sf"/>
</dbReference>
<dbReference type="PANTHER" id="PTHR42812">
    <property type="entry name" value="BETA-XYLOSIDASE"/>
    <property type="match status" value="1"/>
</dbReference>
<dbReference type="SUPFAM" id="SSF49899">
    <property type="entry name" value="Concanavalin A-like lectins/glucanases"/>
    <property type="match status" value="1"/>
</dbReference>
<evidence type="ECO:0000256" key="2">
    <source>
        <dbReference type="ARBA" id="ARBA00022801"/>
    </source>
</evidence>
<protein>
    <submittedName>
        <fullName evidence="9">Family 43 glycosylhydrolase</fullName>
    </submittedName>
</protein>
<feature type="active site" description="Proton donor" evidence="4">
    <location>
        <position position="208"/>
    </location>
</feature>
<dbReference type="InterPro" id="IPR041542">
    <property type="entry name" value="GH43_C2"/>
</dbReference>
<gene>
    <name evidence="9" type="ORF">FKX85_19595</name>
</gene>
<dbReference type="RefSeq" id="WP_141616329.1">
    <property type="nucleotide sequence ID" value="NZ_CP041253.1"/>
</dbReference>
<keyword evidence="2 6" id="KW-0378">Hydrolase</keyword>
<evidence type="ECO:0000313" key="10">
    <source>
        <dbReference type="Proteomes" id="UP000316614"/>
    </source>
</evidence>
<name>A0A514CN34_9BACT</name>
<accession>A0A514CN34</accession>
<feature type="site" description="Important for catalytic activity, responsible for pKa modulation of the active site Glu and correct orientation of both the proton donor and substrate" evidence="5">
    <location>
        <position position="148"/>
    </location>
</feature>
<dbReference type="EMBL" id="CP041253">
    <property type="protein sequence ID" value="QDH81114.1"/>
    <property type="molecule type" value="Genomic_DNA"/>
</dbReference>
<dbReference type="SUPFAM" id="SSF75005">
    <property type="entry name" value="Arabinanase/levansucrase/invertase"/>
    <property type="match status" value="1"/>
</dbReference>
<dbReference type="Gene3D" id="2.60.120.200">
    <property type="match status" value="1"/>
</dbReference>
<dbReference type="Proteomes" id="UP000316614">
    <property type="component" value="Chromosome"/>
</dbReference>
<feature type="domain" description="Beta-xylosidase C-terminal Concanavalin A-like" evidence="8">
    <location>
        <begin position="335"/>
        <end position="507"/>
    </location>
</feature>
<dbReference type="InterPro" id="IPR023296">
    <property type="entry name" value="Glyco_hydro_beta-prop_sf"/>
</dbReference>
<dbReference type="GO" id="GO:0005975">
    <property type="term" value="P:carbohydrate metabolic process"/>
    <property type="evidence" value="ECO:0007669"/>
    <property type="project" value="InterPro"/>
</dbReference>
<dbReference type="KEGG" id="echi:FKX85_19595"/>
<dbReference type="OrthoDB" id="9801455at2"/>
<feature type="chain" id="PRO_5021749629" evidence="7">
    <location>
        <begin position="21"/>
        <end position="519"/>
    </location>
</feature>
<comment type="similarity">
    <text evidence="1 6">Belongs to the glycosyl hydrolase 43 family.</text>
</comment>
<feature type="signal peptide" evidence="7">
    <location>
        <begin position="1"/>
        <end position="20"/>
    </location>
</feature>
<evidence type="ECO:0000256" key="1">
    <source>
        <dbReference type="ARBA" id="ARBA00009865"/>
    </source>
</evidence>
<evidence type="ECO:0000259" key="8">
    <source>
        <dbReference type="Pfam" id="PF17851"/>
    </source>
</evidence>
<dbReference type="InterPro" id="IPR051795">
    <property type="entry name" value="Glycosyl_Hydrlase_43"/>
</dbReference>
<evidence type="ECO:0000256" key="3">
    <source>
        <dbReference type="ARBA" id="ARBA00023295"/>
    </source>
</evidence>
<keyword evidence="7" id="KW-0732">Signal</keyword>
<proteinExistence type="inferred from homology"/>
<dbReference type="PANTHER" id="PTHR42812:SF5">
    <property type="entry name" value="ENDO-ARABINASE"/>
    <property type="match status" value="1"/>
</dbReference>
<keyword evidence="10" id="KW-1185">Reference proteome</keyword>
<feature type="active site" description="Proton acceptor" evidence="4">
    <location>
        <position position="42"/>
    </location>
</feature>
<evidence type="ECO:0000313" key="9">
    <source>
        <dbReference type="EMBL" id="QDH81114.1"/>
    </source>
</evidence>
<evidence type="ECO:0000256" key="7">
    <source>
        <dbReference type="SAM" id="SignalP"/>
    </source>
</evidence>
<evidence type="ECO:0000256" key="6">
    <source>
        <dbReference type="RuleBase" id="RU361187"/>
    </source>
</evidence>
<dbReference type="CDD" id="cd08999">
    <property type="entry name" value="GH43_ABN-like"/>
    <property type="match status" value="1"/>
</dbReference>
<reference evidence="9 10" key="1">
    <citation type="submission" date="2019-06" db="EMBL/GenBank/DDBJ databases">
        <title>Echinicola alkalisoli sp. nov. isolated from saline soil.</title>
        <authorList>
            <person name="Sun J.-Q."/>
            <person name="Xu L."/>
        </authorList>
    </citation>
    <scope>NUCLEOTIDE SEQUENCE [LARGE SCALE GENOMIC DNA]</scope>
    <source>
        <strain evidence="9 10">LN3S3</strain>
    </source>
</reference>
<organism evidence="9 10">
    <name type="scientific">Echinicola soli</name>
    <dbReference type="NCBI Taxonomy" id="2591634"/>
    <lineage>
        <taxon>Bacteria</taxon>
        <taxon>Pseudomonadati</taxon>
        <taxon>Bacteroidota</taxon>
        <taxon>Cytophagia</taxon>
        <taxon>Cytophagales</taxon>
        <taxon>Cyclobacteriaceae</taxon>
        <taxon>Echinicola</taxon>
    </lineage>
</organism>